<dbReference type="SUPFAM" id="SSF46689">
    <property type="entry name" value="Homeodomain-like"/>
    <property type="match status" value="1"/>
</dbReference>
<dbReference type="InterPro" id="IPR049397">
    <property type="entry name" value="EthR_C"/>
</dbReference>
<sequence length="196" mass="21762">MATLSRRERTDATRQSTEAALMAATVELLGEGTPFAELGIEQIVRKAGFSRPTFYSYFRDKRELILKLGEVLRDAVAAAADPWLTSGQGMVRETLQGVLEAYRANRETLAAITEAATYDQEVQAFWRSFNERFAVIATERIAAGVPALDHAHAAARAYALVWMTERSFTEHVADPTRDEDALLDELAGVWQRATNP</sequence>
<organism evidence="4">
    <name type="scientific">Paraconexibacter sp. AEG42_29</name>
    <dbReference type="NCBI Taxonomy" id="2997339"/>
    <lineage>
        <taxon>Bacteria</taxon>
        <taxon>Bacillati</taxon>
        <taxon>Actinomycetota</taxon>
        <taxon>Thermoleophilia</taxon>
        <taxon>Solirubrobacterales</taxon>
        <taxon>Paraconexibacteraceae</taxon>
        <taxon>Paraconexibacter</taxon>
    </lineage>
</organism>
<dbReference type="InterPro" id="IPR009057">
    <property type="entry name" value="Homeodomain-like_sf"/>
</dbReference>
<name>A0AAU7AU64_9ACTN</name>
<dbReference type="InterPro" id="IPR001647">
    <property type="entry name" value="HTH_TetR"/>
</dbReference>
<dbReference type="PROSITE" id="PS50977">
    <property type="entry name" value="HTH_TETR_2"/>
    <property type="match status" value="1"/>
</dbReference>
<evidence type="ECO:0000256" key="1">
    <source>
        <dbReference type="ARBA" id="ARBA00023125"/>
    </source>
</evidence>
<dbReference type="PANTHER" id="PTHR30055:SF184">
    <property type="entry name" value="HTH-TYPE TRANSCRIPTIONAL REGULATOR ETHR"/>
    <property type="match status" value="1"/>
</dbReference>
<evidence type="ECO:0000259" key="3">
    <source>
        <dbReference type="PROSITE" id="PS50977"/>
    </source>
</evidence>
<dbReference type="KEGG" id="parq:DSM112329_02024"/>
<gene>
    <name evidence="4" type="primary">ethR_4</name>
    <name evidence="4" type="ORF">DSM112329_02024</name>
</gene>
<accession>A0AAU7AU64</accession>
<reference evidence="4" key="1">
    <citation type="submission" date="2022-12" db="EMBL/GenBank/DDBJ databases">
        <title>Paraconexibacter alkalitolerans sp. nov. and Baekduia alba sp. nov., isolated from soil and emended description of the genera Paraconexibacter (Chun et al., 2020) and Baekduia (An et al., 2020).</title>
        <authorList>
            <person name="Vieira S."/>
            <person name="Huber K.J."/>
            <person name="Geppert A."/>
            <person name="Wolf J."/>
            <person name="Neumann-Schaal M."/>
            <person name="Muesken M."/>
            <person name="Overmann J."/>
        </authorList>
    </citation>
    <scope>NUCLEOTIDE SEQUENCE</scope>
    <source>
        <strain evidence="4">AEG42_29</strain>
    </source>
</reference>
<dbReference type="Pfam" id="PF00440">
    <property type="entry name" value="TetR_N"/>
    <property type="match status" value="1"/>
</dbReference>
<dbReference type="Gene3D" id="1.10.357.10">
    <property type="entry name" value="Tetracycline Repressor, domain 2"/>
    <property type="match status" value="1"/>
</dbReference>
<evidence type="ECO:0000256" key="2">
    <source>
        <dbReference type="PROSITE-ProRule" id="PRU00335"/>
    </source>
</evidence>
<dbReference type="EMBL" id="CP114014">
    <property type="protein sequence ID" value="XAY05180.1"/>
    <property type="molecule type" value="Genomic_DNA"/>
</dbReference>
<protein>
    <submittedName>
        <fullName evidence="4">HTH-type transcriptional regulator EthR</fullName>
    </submittedName>
</protein>
<proteinExistence type="predicted"/>
<dbReference type="GO" id="GO:0003700">
    <property type="term" value="F:DNA-binding transcription factor activity"/>
    <property type="evidence" value="ECO:0007669"/>
    <property type="project" value="TreeGrafter"/>
</dbReference>
<keyword evidence="1 2" id="KW-0238">DNA-binding</keyword>
<dbReference type="Gene3D" id="1.10.10.60">
    <property type="entry name" value="Homeodomain-like"/>
    <property type="match status" value="1"/>
</dbReference>
<feature type="domain" description="HTH tetR-type" evidence="3">
    <location>
        <begin position="15"/>
        <end position="76"/>
    </location>
</feature>
<dbReference type="GO" id="GO:0000976">
    <property type="term" value="F:transcription cis-regulatory region binding"/>
    <property type="evidence" value="ECO:0007669"/>
    <property type="project" value="TreeGrafter"/>
</dbReference>
<dbReference type="InterPro" id="IPR036271">
    <property type="entry name" value="Tet_transcr_reg_TetR-rel_C_sf"/>
</dbReference>
<dbReference type="RefSeq" id="WP_354701697.1">
    <property type="nucleotide sequence ID" value="NZ_CP114014.1"/>
</dbReference>
<evidence type="ECO:0000313" key="4">
    <source>
        <dbReference type="EMBL" id="XAY05180.1"/>
    </source>
</evidence>
<dbReference type="Pfam" id="PF21313">
    <property type="entry name" value="EthR_C"/>
    <property type="match status" value="1"/>
</dbReference>
<dbReference type="AlphaFoldDB" id="A0AAU7AU64"/>
<feature type="DNA-binding region" description="H-T-H motif" evidence="2">
    <location>
        <begin position="39"/>
        <end position="58"/>
    </location>
</feature>
<dbReference type="InterPro" id="IPR050109">
    <property type="entry name" value="HTH-type_TetR-like_transc_reg"/>
</dbReference>
<dbReference type="SUPFAM" id="SSF48498">
    <property type="entry name" value="Tetracyclin repressor-like, C-terminal domain"/>
    <property type="match status" value="1"/>
</dbReference>
<dbReference type="PANTHER" id="PTHR30055">
    <property type="entry name" value="HTH-TYPE TRANSCRIPTIONAL REGULATOR RUTR"/>
    <property type="match status" value="1"/>
</dbReference>